<feature type="region of interest" description="Disordered" evidence="1">
    <location>
        <begin position="94"/>
        <end position="139"/>
    </location>
</feature>
<dbReference type="EMBL" id="JAEPRQ010000003">
    <property type="protein sequence ID" value="MBK4216544.1"/>
    <property type="molecule type" value="Genomic_DNA"/>
</dbReference>
<gene>
    <name evidence="3" type="ORF">JJJ17_11460</name>
</gene>
<evidence type="ECO:0000256" key="2">
    <source>
        <dbReference type="SAM" id="Phobius"/>
    </source>
</evidence>
<evidence type="ECO:0000313" key="4">
    <source>
        <dbReference type="Proteomes" id="UP000640485"/>
    </source>
</evidence>
<reference evidence="3" key="1">
    <citation type="submission" date="2021-01" db="EMBL/GenBank/DDBJ databases">
        <title>Paracoccus amoyensis sp. nov., isolated from the surface seawater along the coast of Xiamen Island, China.</title>
        <authorList>
            <person name="Lyu L."/>
        </authorList>
    </citation>
    <scope>NUCLEOTIDE SEQUENCE</scope>
    <source>
        <strain evidence="3">MJ17</strain>
    </source>
</reference>
<dbReference type="Proteomes" id="UP000640485">
    <property type="component" value="Unassembled WGS sequence"/>
</dbReference>
<protein>
    <submittedName>
        <fullName evidence="3">Uncharacterized protein</fullName>
    </submittedName>
</protein>
<sequence length="316" mass="33958">MSLSQRIASFVQADAASAIGAVLSLLWLVLLLLFWLFGGSGEGSGGVARLVMIVGMILPLVLIWLAVGLARAIAALRAEADDLRYRLTQMREMAATRGTPPPARPVQDMRDADLPPEPAFRAAPPAPKPAPVPAPAAPLRPARPVDGRQTAMSFDGPEAVSVPPERMVTALNFPDGPDDHAAISALRMALKDPQYSRVLRAAQDVVTLLAAQDVYMDDLQPEPAPASLWLRFADGVRGSSISGIGGVRDEIALEIAGHMMRGDEIFRDSAHHFLRQYDVALTRLISQLDEDQIGALADTRSTRAFMLLGRVAGMFD</sequence>
<evidence type="ECO:0000313" key="3">
    <source>
        <dbReference type="EMBL" id="MBK4216544.1"/>
    </source>
</evidence>
<accession>A0A934SK26</accession>
<comment type="caution">
    <text evidence="3">The sequence shown here is derived from an EMBL/GenBank/DDBJ whole genome shotgun (WGS) entry which is preliminary data.</text>
</comment>
<keyword evidence="4" id="KW-1185">Reference proteome</keyword>
<feature type="transmembrane region" description="Helical" evidence="2">
    <location>
        <begin position="15"/>
        <end position="38"/>
    </location>
</feature>
<dbReference type="AlphaFoldDB" id="A0A934SK26"/>
<name>A0A934SK26_9RHOB</name>
<feature type="transmembrane region" description="Helical" evidence="2">
    <location>
        <begin position="50"/>
        <end position="76"/>
    </location>
</feature>
<dbReference type="RefSeq" id="WP_200686480.1">
    <property type="nucleotide sequence ID" value="NZ_JAEPRQ010000003.1"/>
</dbReference>
<organism evidence="3 4">
    <name type="scientific">Paracoccus caeni</name>
    <dbReference type="NCBI Taxonomy" id="657651"/>
    <lineage>
        <taxon>Bacteria</taxon>
        <taxon>Pseudomonadati</taxon>
        <taxon>Pseudomonadota</taxon>
        <taxon>Alphaproteobacteria</taxon>
        <taxon>Rhodobacterales</taxon>
        <taxon>Paracoccaceae</taxon>
        <taxon>Paracoccus</taxon>
    </lineage>
</organism>
<proteinExistence type="predicted"/>
<keyword evidence="2" id="KW-0472">Membrane</keyword>
<feature type="compositionally biased region" description="Pro residues" evidence="1">
    <location>
        <begin position="124"/>
        <end position="138"/>
    </location>
</feature>
<keyword evidence="2" id="KW-1133">Transmembrane helix</keyword>
<keyword evidence="2" id="KW-0812">Transmembrane</keyword>
<evidence type="ECO:0000256" key="1">
    <source>
        <dbReference type="SAM" id="MobiDB-lite"/>
    </source>
</evidence>